<dbReference type="GO" id="GO:0032259">
    <property type="term" value="P:methylation"/>
    <property type="evidence" value="ECO:0007669"/>
    <property type="project" value="UniProtKB-KW"/>
</dbReference>
<dbReference type="GO" id="GO:0008171">
    <property type="term" value="F:O-methyltransferase activity"/>
    <property type="evidence" value="ECO:0007669"/>
    <property type="project" value="TreeGrafter"/>
</dbReference>
<dbReference type="EMBL" id="AECZ01000026">
    <property type="protein sequence ID" value="EFL50089.1"/>
    <property type="molecule type" value="Genomic_DNA"/>
</dbReference>
<evidence type="ECO:0000313" key="3">
    <source>
        <dbReference type="Proteomes" id="UP000006250"/>
    </source>
</evidence>
<keyword evidence="2" id="KW-0489">Methyltransferase</keyword>
<proteinExistence type="predicted"/>
<reference evidence="2 3" key="1">
    <citation type="submission" date="2010-08" db="EMBL/GenBank/DDBJ databases">
        <title>The draft genome of Desulfovibrio fructosovorans JJ.</title>
        <authorList>
            <consortium name="US DOE Joint Genome Institute (JGI-PGF)"/>
            <person name="Lucas S."/>
            <person name="Copeland A."/>
            <person name="Lapidus A."/>
            <person name="Cheng J.-F."/>
            <person name="Bruce D."/>
            <person name="Goodwin L."/>
            <person name="Pitluck S."/>
            <person name="Land M.L."/>
            <person name="Hauser L."/>
            <person name="Chang Y.-J."/>
            <person name="Jeffries C."/>
            <person name="Wall J.D."/>
            <person name="Stahl D.A."/>
            <person name="Arkin A.P."/>
            <person name="Dehal P."/>
            <person name="Stolyar S.M."/>
            <person name="Hazen T.C."/>
            <person name="Woyke T.J."/>
        </authorList>
    </citation>
    <scope>NUCLEOTIDE SEQUENCE [LARGE SCALE GENOMIC DNA]</scope>
    <source>
        <strain evidence="2 3">JJ</strain>
    </source>
</reference>
<evidence type="ECO:0000313" key="2">
    <source>
        <dbReference type="EMBL" id="EFL50089.1"/>
    </source>
</evidence>
<keyword evidence="3" id="KW-1185">Reference proteome</keyword>
<sequence length="212" mass="22600">MRESWIDRLLELALPEAPVIVDGGANKGNVVERLLTALPRARVLAVEPQPRLARKLAKRFAGDARVTVRAVALGDAAQTRTLSVMNRPTLSSLLPPTGIRDKYADQTLTVTETVDVPVARLDAVAAAADVIKLDLQGYELPALRGATGLLPGVSVVVAETALVPLYAGQALLPELEAFLTEYGFACDGLYDFARDADGRIVSGDAVFVKRKA</sequence>
<dbReference type="PANTHER" id="PTHR36973">
    <property type="entry name" value="SLL1456 PROTEIN-RELATED"/>
    <property type="match status" value="1"/>
</dbReference>
<dbReference type="eggNOG" id="COG2242">
    <property type="taxonomic scope" value="Bacteria"/>
</dbReference>
<dbReference type="NCBIfam" id="TIGR01444">
    <property type="entry name" value="fkbM_fam"/>
    <property type="match status" value="1"/>
</dbReference>
<dbReference type="PANTHER" id="PTHR36973:SF4">
    <property type="entry name" value="NODULATION PROTEIN"/>
    <property type="match status" value="1"/>
</dbReference>
<dbReference type="SUPFAM" id="SSF53335">
    <property type="entry name" value="S-adenosyl-L-methionine-dependent methyltransferases"/>
    <property type="match status" value="1"/>
</dbReference>
<dbReference type="RefSeq" id="WP_005995546.1">
    <property type="nucleotide sequence ID" value="NZ_AECZ01000026.1"/>
</dbReference>
<comment type="caution">
    <text evidence="2">The sequence shown here is derived from an EMBL/GenBank/DDBJ whole genome shotgun (WGS) entry which is preliminary data.</text>
</comment>
<dbReference type="STRING" id="596151.DesfrDRAFT_3194"/>
<accession>E1JZZ4</accession>
<feature type="domain" description="Methyltransferase FkbM" evidence="1">
    <location>
        <begin position="22"/>
        <end position="184"/>
    </location>
</feature>
<dbReference type="Pfam" id="PF05050">
    <property type="entry name" value="Methyltransf_21"/>
    <property type="match status" value="1"/>
</dbReference>
<organism evidence="2 3">
    <name type="scientific">Solidesulfovibrio fructosivorans JJ]</name>
    <dbReference type="NCBI Taxonomy" id="596151"/>
    <lineage>
        <taxon>Bacteria</taxon>
        <taxon>Pseudomonadati</taxon>
        <taxon>Thermodesulfobacteriota</taxon>
        <taxon>Desulfovibrionia</taxon>
        <taxon>Desulfovibrionales</taxon>
        <taxon>Desulfovibrionaceae</taxon>
        <taxon>Solidesulfovibrio</taxon>
    </lineage>
</organism>
<dbReference type="InterPro" id="IPR053188">
    <property type="entry name" value="FkbM_Methyltransferase"/>
</dbReference>
<evidence type="ECO:0000259" key="1">
    <source>
        <dbReference type="Pfam" id="PF05050"/>
    </source>
</evidence>
<gene>
    <name evidence="2" type="ORF">DesfrDRAFT_3194</name>
</gene>
<dbReference type="AlphaFoldDB" id="E1JZZ4"/>
<dbReference type="OrthoDB" id="5509510at2"/>
<keyword evidence="2" id="KW-0808">Transferase</keyword>
<dbReference type="InterPro" id="IPR006342">
    <property type="entry name" value="FkbM_mtfrase"/>
</dbReference>
<dbReference type="Gene3D" id="3.40.50.150">
    <property type="entry name" value="Vaccinia Virus protein VP39"/>
    <property type="match status" value="1"/>
</dbReference>
<dbReference type="Proteomes" id="UP000006250">
    <property type="component" value="Unassembled WGS sequence"/>
</dbReference>
<dbReference type="InterPro" id="IPR029063">
    <property type="entry name" value="SAM-dependent_MTases_sf"/>
</dbReference>
<protein>
    <submittedName>
        <fullName evidence="2">Methyltransferase FkbM family</fullName>
    </submittedName>
</protein>
<name>E1JZZ4_SOLFR</name>